<evidence type="ECO:0000259" key="2">
    <source>
        <dbReference type="Pfam" id="PF00892"/>
    </source>
</evidence>
<dbReference type="PANTHER" id="PTHR22911">
    <property type="entry name" value="ACYL-MALONYL CONDENSING ENZYME-RELATED"/>
    <property type="match status" value="1"/>
</dbReference>
<dbReference type="AlphaFoldDB" id="A0A382UL66"/>
<dbReference type="GO" id="GO:0016020">
    <property type="term" value="C:membrane"/>
    <property type="evidence" value="ECO:0007669"/>
    <property type="project" value="InterPro"/>
</dbReference>
<reference evidence="3" key="1">
    <citation type="submission" date="2018-05" db="EMBL/GenBank/DDBJ databases">
        <authorList>
            <person name="Lanie J.A."/>
            <person name="Ng W.-L."/>
            <person name="Kazmierczak K.M."/>
            <person name="Andrzejewski T.M."/>
            <person name="Davidsen T.M."/>
            <person name="Wayne K.J."/>
            <person name="Tettelin H."/>
            <person name="Glass J.I."/>
            <person name="Rusch D."/>
            <person name="Podicherti R."/>
            <person name="Tsui H.-C.T."/>
            <person name="Winkler M.E."/>
        </authorList>
    </citation>
    <scope>NUCLEOTIDE SEQUENCE</scope>
</reference>
<feature type="transmembrane region" description="Helical" evidence="1">
    <location>
        <begin position="165"/>
        <end position="187"/>
    </location>
</feature>
<accession>A0A382UL66</accession>
<name>A0A382UL66_9ZZZZ</name>
<keyword evidence="1" id="KW-0472">Membrane</keyword>
<keyword evidence="1" id="KW-0812">Transmembrane</keyword>
<evidence type="ECO:0000256" key="1">
    <source>
        <dbReference type="SAM" id="Phobius"/>
    </source>
</evidence>
<dbReference type="InterPro" id="IPR000620">
    <property type="entry name" value="EamA_dom"/>
</dbReference>
<feature type="transmembrane region" description="Helical" evidence="1">
    <location>
        <begin position="134"/>
        <end position="153"/>
    </location>
</feature>
<feature type="non-terminal residue" evidence="3">
    <location>
        <position position="1"/>
    </location>
</feature>
<dbReference type="SUPFAM" id="SSF103481">
    <property type="entry name" value="Multidrug resistance efflux transporter EmrE"/>
    <property type="match status" value="1"/>
</dbReference>
<feature type="transmembrane region" description="Helical" evidence="1">
    <location>
        <begin position="20"/>
        <end position="42"/>
    </location>
</feature>
<sequence length="284" mass="30864">GLLWSFGVVTVRYMIDAHDYVFNYLFYRGISIAVILIVYLFIREGLSFYKNFFKVGISGFLGGIFLSTAFIGFIFSITMTTAAVTLFMLAVMPFIAAIVGYFVLGEILRPTTLVSMIIAFIGVSVMILNDSVSGSAIGAILGLISATGFALYTVTIRWKPETPKFTTVVLAGIFCTIFSFCILGFSFESFASMPTINSYLSLLHGSLVASGLILYSLGAKYLPSAELALLSLMEVVGGVIWVWMPIFGINEVPSASVIFGGLIITFAVLLHGYGARRKREPVTL</sequence>
<evidence type="ECO:0000313" key="3">
    <source>
        <dbReference type="EMBL" id="SVD34421.1"/>
    </source>
</evidence>
<keyword evidence="1" id="KW-1133">Transmembrane helix</keyword>
<feature type="transmembrane region" description="Helical" evidence="1">
    <location>
        <begin position="229"/>
        <end position="249"/>
    </location>
</feature>
<dbReference type="EMBL" id="UINC01144730">
    <property type="protein sequence ID" value="SVD34421.1"/>
    <property type="molecule type" value="Genomic_DNA"/>
</dbReference>
<gene>
    <name evidence="3" type="ORF">METZ01_LOCUS387275</name>
</gene>
<feature type="transmembrane region" description="Helical" evidence="1">
    <location>
        <begin position="83"/>
        <end position="104"/>
    </location>
</feature>
<feature type="transmembrane region" description="Helical" evidence="1">
    <location>
        <begin position="54"/>
        <end position="77"/>
    </location>
</feature>
<dbReference type="Pfam" id="PF00892">
    <property type="entry name" value="EamA"/>
    <property type="match status" value="1"/>
</dbReference>
<proteinExistence type="predicted"/>
<protein>
    <recommendedName>
        <fullName evidence="2">EamA domain-containing protein</fullName>
    </recommendedName>
</protein>
<dbReference type="InterPro" id="IPR037185">
    <property type="entry name" value="EmrE-like"/>
</dbReference>
<organism evidence="3">
    <name type="scientific">marine metagenome</name>
    <dbReference type="NCBI Taxonomy" id="408172"/>
    <lineage>
        <taxon>unclassified sequences</taxon>
        <taxon>metagenomes</taxon>
        <taxon>ecological metagenomes</taxon>
    </lineage>
</organism>
<feature type="transmembrane region" description="Helical" evidence="1">
    <location>
        <begin position="199"/>
        <end position="217"/>
    </location>
</feature>
<feature type="transmembrane region" description="Helical" evidence="1">
    <location>
        <begin position="111"/>
        <end position="128"/>
    </location>
</feature>
<feature type="domain" description="EamA" evidence="2">
    <location>
        <begin position="2"/>
        <end position="127"/>
    </location>
</feature>
<feature type="transmembrane region" description="Helical" evidence="1">
    <location>
        <begin position="255"/>
        <end position="274"/>
    </location>
</feature>